<dbReference type="GO" id="GO:0046872">
    <property type="term" value="F:metal ion binding"/>
    <property type="evidence" value="ECO:0007669"/>
    <property type="project" value="UniProtKB-KW"/>
</dbReference>
<dbReference type="EMBL" id="FNWO01000004">
    <property type="protein sequence ID" value="SEH32536.1"/>
    <property type="molecule type" value="Genomic_DNA"/>
</dbReference>
<feature type="domain" description="LamG-like jellyroll fold" evidence="9">
    <location>
        <begin position="3937"/>
        <end position="4078"/>
    </location>
</feature>
<dbReference type="InterPro" id="IPR006558">
    <property type="entry name" value="LamG-like"/>
</dbReference>
<dbReference type="InterPro" id="IPR041690">
    <property type="entry name" value="Cadherin_5"/>
</dbReference>
<dbReference type="PRINTS" id="PR00313">
    <property type="entry name" value="CABNDNGRPT"/>
</dbReference>
<dbReference type="Pfam" id="PF04773">
    <property type="entry name" value="FecR"/>
    <property type="match status" value="1"/>
</dbReference>
<dbReference type="InterPro" id="IPR001791">
    <property type="entry name" value="Laminin_G"/>
</dbReference>
<dbReference type="Gene3D" id="2.60.40.3440">
    <property type="match status" value="1"/>
</dbReference>
<feature type="compositionally biased region" description="Low complexity" evidence="7">
    <location>
        <begin position="217"/>
        <end position="229"/>
    </location>
</feature>
<dbReference type="SUPFAM" id="SSF51120">
    <property type="entry name" value="beta-Roll"/>
    <property type="match status" value="2"/>
</dbReference>
<dbReference type="Pfam" id="PF17963">
    <property type="entry name" value="Big_9"/>
    <property type="match status" value="4"/>
</dbReference>
<evidence type="ECO:0000256" key="1">
    <source>
        <dbReference type="ARBA" id="ARBA00001913"/>
    </source>
</evidence>
<feature type="domain" description="Laminin G" evidence="8">
    <location>
        <begin position="3937"/>
        <end position="4073"/>
    </location>
</feature>
<feature type="domain" description="Laminin G" evidence="8">
    <location>
        <begin position="4660"/>
        <end position="4788"/>
    </location>
</feature>
<dbReference type="Pfam" id="PF17892">
    <property type="entry name" value="Cadherin_5"/>
    <property type="match status" value="1"/>
</dbReference>
<keyword evidence="5" id="KW-1015">Disulfide bond</keyword>
<feature type="domain" description="LamG-like jellyroll fold" evidence="9">
    <location>
        <begin position="4660"/>
        <end position="4793"/>
    </location>
</feature>
<dbReference type="PANTHER" id="PTHR19277:SF125">
    <property type="entry name" value="B6"/>
    <property type="match status" value="1"/>
</dbReference>
<evidence type="ECO:0000256" key="3">
    <source>
        <dbReference type="ARBA" id="ARBA00022729"/>
    </source>
</evidence>
<keyword evidence="4" id="KW-0106">Calcium</keyword>
<keyword evidence="11" id="KW-1185">Reference proteome</keyword>
<sequence length="5706" mass="569558">MAPRDETSSDRAGDGAAIGTVQTLTGGAVARHADGGQVALHKGDRVFEGDVLITDQGASVGVVLSDGTSLSLGEKARLALDDYAYDATSHSGDAHLSLQSGSFALVTGQISKTAPDAFALKTPTMTVGVRGTGIAGNTNAIALMAERGGVSGEVVLTTPSGQTATLNTPGSAASLGSGGLVQQQLSPFQVMQLAGGAGAALPNGAALLSPAFNAAAQAVQQQQQQQQEQTPPPPPSPSGDGAQGQGSGTLEALAALQSAVEAQIQAIQQGIAQDAAGRAEQARTAIDKAKADILTNQEATRAAAEQAARAAAELAHRQFEAAREADAAAAALIRSILEQARLTLVQIQLDKTSVDLAIAEMWDSLVILASPDAAGKEAAEAALQTLSAAAWSANDLIVLSQADLAAAATMALSLAAGHGATATGLALAVQGVTNEGQALAAATAAELGQVADFITNPSHFLDAVTRWSTPYDSDTSLAEHAAEEARAAADDTQARATQAQTEAQAASDAVVAARNAEEAPMVALGEAEARLGVYVGAENAARADRDEAMLLWTGHAADAQALAAMSATVQAAYSAVLLHQSVGVVDGDLATARAALAAQAGLHPDNAVVDALAHVEAAWVQLAADAVATALSDPLNLTKVTTACDVLTHLKAGLDGDSRETALQAALDLVASAQASFDSTTRTTTTDTQTLLAGAADILSGDGLASGADVATHLSAAATLSGQIATDAATLASYDQTLFLTYFTAWHDAVVARQAIAASDDDFVLTPETVGGNYTGRLLGSDGSVVTMSLGQDESGAYDGTVVFTDSHGDPVDVPLAYSGLTLKHDSSGHLILDSDGDPVFVTDDGTTVSVRADASGYSLVSDSGIVAADTAVAVAIEVHDDGTVGLLVGGVAVTIDGGAYLTAETAFLAALDIYDAAVAALGDGVIEYNADHTPILIGALDRAVYWSQQAGLDLQAAAQAEAEASTAQMAARTLETYILDTATDQVGHALDTIEAKLDAARALKEAGGTLDPAETQALLDAAQAALTSLANYAAKADDAAANMVAWRVFAADAGGQAALDAATAKNESVQATLTQATTMLSEIVQIDLYADAADDTSRAAADLAIAARKLAGVGDDALAQDGLAAAAARKAAAALADAVRANDADSAAAAKLAQALAAKTEADRLAGEATAAKLATLNAIAANDVETALAQDAIAGQKAALAAAQAELARTAADEAVGLASDHLLAQARAALTAAQEAAIRAADDSAAASAPNVSVAVAQAKATDAVQQAALVETNRLAIELCLSKLQAIGGADAAQSEALTLNGLSAYVASVAAAAAQTATASAAAITAAAAATQAALDAAAAAEAAREASDQARLDAIEATAESLLDAAQSRSAADSAAAARTQAQLDLAQSCATQAEAESVAAQAATAAADSAAAQAHSALAQTYAAQAQAAFAAAATLAAGHGSAAAALVGQAATAAASAAASAAAAKAQAGIATNLSGSAADWLDGSAIAECVAAKASYDNAASAVAEAERAAMTASAEYAAKMALLAPLQMEEAGALAVRDAQMSALRSAAQAFLTATGTVADINEASAAAIHAIVDGIVAVNPVQAALKSAYQSAYSSYGNAASAYDMAHAATVSAQSIADLAAAQAAAAATAAQMAEANMAQAASAYAFAASYEMGAQAAAAMLSSATTAMAESLSAAEAALAAARAARTTASTAATEATNAADAADLAGQSDDPAAALLAQQAAASAVSALDGVTAANAAALSAATAALSAATAALDGLIAQHPANYAQALPEVRAAQADAEAALAAVKAQIAALAGEVGSLVAESDGFSATVGQMANHVDLVASGISLLAMGTIEALQVAVNDSETGFKAETAAAAAAAAAAAVSAQDSSAQVASTGGGNAVRSALDAVLAEGHGKVDDAPLASDDGSLTQALDTLVALRGTLVAADAAAGRIAAVDAAIAQSRAALDAARDALDESLAAADSAGSAAALKAGVAEAAKNAASDDATAIAAIWTSDPADFATALAAARSAAQLAGTATASAASAQAAAAAAAALVSDVAALKSDVLTAVSAAETTVTRSADLGSAIGAAHTARTIVAGFADLVDAAALSFDSAQSANDAAQADLSTASGLYAQLASGSSVDAAAVKSAAAALAVATAAADSAQSFLTATETAWVAAKAQAAKAEAALAAADNAVDAMLTALAAPGGETMSLASYLASATAQADIALQAQIEATRQVNAAAASYDSATTDTNDLVGQAGIVADQLALIEGYRSDVAAAETVHAIAESVADLAASAADLAASAADFALLANAAALAAANAAISGGAVAITLSKTVTVDGVAHHSGEVLTLAEATALASAASAAASAAATEAAATRGEAALAASSATAAAGGHSGALAWAATAATSAAAAVTSADAAAISAAIAADAETMAGDAAAAPSVDAAKTVALAQARQAAAASAAAAVAAATEADASVQSVLAVLTHYQDRLNAVVAADSATVAMRNSATALLQQVETLRIALTDAKNAAMTDAQGGIADAQSDGSDSGAIDSSARTQVLDSAHYAEAQIAAANAATKAAAAAAQIQTIRSLTETVSHLTAPVDALDSALDQTQSLAVATSLAAATAVAIADTATIAQYSGALTYNVLANDTSLSGAVLRSYETVTNFTSGSDHLHFSGIAGIGYAGLETVLAGTGLADKIAAIRANAALSDTIVFFTQGGDGWLYVKGAGTGTSFDGTLIRLAGTTQAPTQADLSGLGGDNTLTAGDGRDYLAGTDGADLFDLSPVADGVSGVRVVAIGRPANGIAVLNADGSITYKPNTTFHGDDVIAYTLESTVEVTIDGVTQTQVSYSSGTLTVHVTPVNSAPVAVNDYATVLSAGAVTIRPLGNDSDIDGDILTVSAIGGTAVSGTTPIAVAGGSVVVNPDQTVTFTPDPAYYRSLGANVHGQRSFTYTVADPDGATTTATIIVDLVGQNDAPTVSAASLAASEDTALILTLDSFAAAFSDVDGDSLRAIKITSLPVNGTLVLVGDGVVHPVTLLSSISLDRIADGSLRFIPATNFIGSVSFDWKGSDGTVYASSAATMTIEVAPASDPPSLHPVAVSGEEGSRIALDLGVALTDPTETLTVTLSDIPVGAVLRAGETVLLTACDGNTSVTVTAADIAAGLTIESPAQSDQSFTLTVVAHSQADGVAVADSPAMSETVTVIGRNDAPVVVEADTELTVGDGGSVGGTLVVADVDETDTISYRLLDAANQPVDSVTTANGTVTIDQNGHYVYTPKAELLGMRTGETLSDSFRVIASDGTVETAPVTVTVTIEGDNDAPVVSDSHILSANRWPLYFSLSDFTASALDPEGDALAAIRVVTLPESGSLYLNGEAVAVGADIAVADIESLVYYPEGMEGGWGEGGSVSFQWVGSDGTDFSSLPATLTLGPVQIDVDGTYDGSGETRPVEVTGGAGGDTLIGGSGYSVLSGGEGDDVIVSGTGGGAIDGGAGQDIVSFAQIESGSRTLTVDLMEGRAFLYRSGDEMSIFVAQTRAVESVIGSASGDSIIGDDGANTLIGGGGGDVLSGGQGDDVFGYVSNADSTLDHTDSIADFSDGDRIVFSGIDGIAYDSAFSPQRGQTVADTVAAIVGNADIVDQAVFFVQDESSWLYIKGAGSGTSYDGTLINLQGLSAPLTLEALPGLSEVSDTTAGVTVPTLVLACDGSGAAATAAFDPSLFSDNRLSLAFDVCLLGSETTSGGSLLSLVGADGKPWVDIRVESGVLSLTVAGSSDEPSVTTLPVGEWHRIALTIDGTMGSDSSATVYLDGNPACSVAFYASGAELSDTLRALAVGGTGNTGGTAALYDNVSLWNVVRSPFAIESALADGFDTGLIAHWAFESVGEGVCVSRYGSGSDLTIGAAAEVIAYEPLTLRAATAIGATGTEAPAALGGSGAVHLDGNGSAIRSATLFEPGQSDFTIELWAKPDTLSGTQYLFAKEQSSNPGGWSLYLEDDILKVSMPGLSAESLTFGLADTEWHHVAVTRSGQTITLYVDGAAVGTAQTDQVYDMSNGIPTLIGARFSDIFGDDQSMVTPLASESLTGSVSDVRVWSSALDDAEIAAGMGHRLSGAEPDLVEYLPLSDAEINAAVTALRDLVDVAVRAEGASAITVAGLPVGNRAIDLSGTASGIISPTLFEPGSGAFTVELWARADSLTHASVLFAKEQSDDNTGWSLCVLADGHLVFNGPNGLVLQSTITVTEGSWHHYAMSRSDDGDLTLYIDGAVAGAFEGVTADLSNGIPSMVGARLGNNSSLEFSLDGAVSEVRLWSVERSAEQIRDGKDTHLGGTEPGLVDYLPLDGSLSEIVPADAPDPALDHADLVVSGGVQTQSLCFADGSTASAGDIFSVGTDDFTIEMWINPTASGTVLSKGNALSLTLVDGKPTLTLGGTLVLQGDALSLEGWSHLSLSREDNTYRLYIDGVLNRVVVAEAFAIDSTDPLLFGGGSFSGLMAGLRLWSVARSESEVIDALHSSYCGGDGLVAAWPGLADEVDGVSFLDDRSGNSHTLTFETGTVLSEAVETPLLVNPVRVTSGETYQGAVVTAAADGVTASFTMTTGPEHGSVFLNGDGSYVYTPAYGYSGIDSFDITVAVDGTEYIQSIALLIQPTLRIVGASQTVSARSFDGDDYATIATASDLTGLDDGTFTLEAWIKPDSACLSTVGEHVILSKQIGSTSYYLKIYDGQLVFHTDDVVLAAPTSLTADQWAHVAVTRSGDAVALYIDGQRVALTEIAASGGLSDGGSLTVGARPVDGDIVGQFFTGDIATVRVWDQALTAAQLAAGYDVVANSDEDGLIGVWSGDTITPAEGNQQPDELPSVAVPLYGDEVVCAYSGRCSGTLAVSEVAGGDGPLSPATAVSYQWSRVGSGLTGHGGTVTVAADGSFVYVPANDWSGQDSFVVQVSGSDGTVATRAIVVEVKPIQAAPEITAQGSYDLMADGKIYLGLDIADPIAADAFQTISVTLTIEHAEIWLTGTQGVAVTGNGCDSVVVTGTFDRIHAILSAATLKPLDGWSGAETLVVTTQNLTVDPEGIAIPSSTTLTIQCSLSPQISLSQDVLFAIGDTPTDPIEVTVQSLQINTDCSVSIAAISGGSASLDNMSLSFTADPLVSGAKSVSLFTSNGLNGIYRQINVLAFSAQVDNTLDADSTTLAVIDTPVSLADAVQLTIGGLRLLAGGDVTVADAGTSLTLSVGGQVESAATIRVDGGELLLASGAKLYVNGSVVVSNGRLTGVDGASGPGSVALGSNGSLVLRFAAEITTALITAAAAHILVDAGAASASVNFSHSLENDGSLIVDAGAEHQADLVIAESLVNDGTFILSGDGSSTLATGWVSNTGEMIVGNDLTLTAASFDNLASLRIDATLTLRDDVAAASDTHLAFVNRGLVFGSGILDLHDASFDNQSFLSPGGLDSAGVLTVRGDLTLGTDSVLALDVCGADSSDRLTVEDGTLSYGGTLLFNIIGLPSLNTPISVISQMGAEAIDGYFTALRGMDNGAVVIDPLFDSQNHSLSISLHTANLLGSNASYVSQNQMDQDYLIGAGINQSVTLKGGADVYVGHGGNNHIGVSGLDFHFIDGGAGGGNELRWDGGSGNVFDSTLIRPEALQHFDLLNLGGGGDAVLDFAHVLAMTGATNAYTGTDHTLVVIGGSDNTVHLAGSGWQSAGEVDLTVNGQQDSYTQYFNGDVRVLVDTDSHTV</sequence>
<dbReference type="NCBIfam" id="NF012211">
    <property type="entry name" value="tand_rpt_95"/>
    <property type="match status" value="4"/>
</dbReference>
<dbReference type="Pfam" id="PF13385">
    <property type="entry name" value="Laminin_G_3"/>
    <property type="match status" value="5"/>
</dbReference>
<comment type="cofactor">
    <cofactor evidence="1">
        <name>Ca(2+)</name>
        <dbReference type="ChEBI" id="CHEBI:29108"/>
    </cofactor>
</comment>
<evidence type="ECO:0000256" key="6">
    <source>
        <dbReference type="SAM" id="Coils"/>
    </source>
</evidence>
<dbReference type="SMART" id="SM00560">
    <property type="entry name" value="LamGL"/>
    <property type="match status" value="3"/>
</dbReference>
<dbReference type="NCBIfam" id="TIGR01965">
    <property type="entry name" value="VCBS_repeat"/>
    <property type="match status" value="1"/>
</dbReference>
<keyword evidence="2" id="KW-0479">Metal-binding</keyword>
<dbReference type="InterPro" id="IPR011049">
    <property type="entry name" value="Serralysin-like_metalloprot_C"/>
</dbReference>
<feature type="domain" description="Laminin G" evidence="8">
    <location>
        <begin position="4369"/>
        <end position="4477"/>
    </location>
</feature>
<evidence type="ECO:0000259" key="9">
    <source>
        <dbReference type="SMART" id="SM00560"/>
    </source>
</evidence>
<dbReference type="Gene3D" id="2.150.10.10">
    <property type="entry name" value="Serralysin-like metalloprotease, C-terminal"/>
    <property type="match status" value="2"/>
</dbReference>
<evidence type="ECO:0000313" key="11">
    <source>
        <dbReference type="Proteomes" id="UP000182983"/>
    </source>
</evidence>
<dbReference type="SMART" id="SM00282">
    <property type="entry name" value="LamG"/>
    <property type="match status" value="4"/>
</dbReference>
<dbReference type="RefSeq" id="WP_074766638.1">
    <property type="nucleotide sequence ID" value="NZ_FNWO01000004.1"/>
</dbReference>
<dbReference type="OrthoDB" id="7875798at2"/>
<feature type="domain" description="LamG-like jellyroll fold" evidence="9">
    <location>
        <begin position="4161"/>
        <end position="4294"/>
    </location>
</feature>
<dbReference type="InterPro" id="IPR010221">
    <property type="entry name" value="VCBS_dom"/>
</dbReference>
<dbReference type="SUPFAM" id="SSF49899">
    <property type="entry name" value="Concanavalin A-like lectins/glucanases"/>
    <property type="match status" value="5"/>
</dbReference>
<protein>
    <submittedName>
        <fullName evidence="10">Membrane protein involved in colicin uptake</fullName>
    </submittedName>
</protein>
<reference evidence="11" key="1">
    <citation type="submission" date="2016-10" db="EMBL/GenBank/DDBJ databases">
        <authorList>
            <person name="Varghese N."/>
            <person name="Submissions S."/>
        </authorList>
    </citation>
    <scope>NUCLEOTIDE SEQUENCE [LARGE SCALE GENOMIC DNA]</scope>
    <source>
        <strain evidence="11">DSM 13234</strain>
    </source>
</reference>
<evidence type="ECO:0000256" key="5">
    <source>
        <dbReference type="ARBA" id="ARBA00023157"/>
    </source>
</evidence>
<dbReference type="Proteomes" id="UP000182983">
    <property type="component" value="Unassembled WGS sequence"/>
</dbReference>
<proteinExistence type="predicted"/>
<keyword evidence="3" id="KW-0732">Signal</keyword>
<evidence type="ECO:0000256" key="2">
    <source>
        <dbReference type="ARBA" id="ARBA00022723"/>
    </source>
</evidence>
<dbReference type="InterPro" id="IPR013320">
    <property type="entry name" value="ConA-like_dom_sf"/>
</dbReference>
<evidence type="ECO:0000313" key="10">
    <source>
        <dbReference type="EMBL" id="SEH32536.1"/>
    </source>
</evidence>
<dbReference type="Gene3D" id="2.60.40.2810">
    <property type="match status" value="1"/>
</dbReference>
<name>A0A1H6HAL2_MAGFU</name>
<accession>A0A1H6HAL2</accession>
<evidence type="ECO:0000256" key="4">
    <source>
        <dbReference type="ARBA" id="ARBA00022837"/>
    </source>
</evidence>
<feature type="coiled-coil region" evidence="6">
    <location>
        <begin position="482"/>
        <end position="509"/>
    </location>
</feature>
<organism evidence="10 11">
    <name type="scientific">Magnetospirillum fulvum</name>
    <name type="common">Rhodospirillum fulvum</name>
    <dbReference type="NCBI Taxonomy" id="1082"/>
    <lineage>
        <taxon>Bacteria</taxon>
        <taxon>Pseudomonadati</taxon>
        <taxon>Pseudomonadota</taxon>
        <taxon>Alphaproteobacteria</taxon>
        <taxon>Rhodospirillales</taxon>
        <taxon>Rhodospirillaceae</taxon>
        <taxon>Magnetospirillum</taxon>
    </lineage>
</organism>
<keyword evidence="6" id="KW-0175">Coiled coil</keyword>
<dbReference type="CDD" id="cd00110">
    <property type="entry name" value="LamG"/>
    <property type="match status" value="3"/>
</dbReference>
<gene>
    <name evidence="10" type="ORF">SAMN04244559_01263</name>
</gene>
<feature type="domain" description="Laminin G" evidence="8">
    <location>
        <begin position="3704"/>
        <end position="3850"/>
    </location>
</feature>
<dbReference type="InterPro" id="IPR006860">
    <property type="entry name" value="FecR"/>
</dbReference>
<dbReference type="Gene3D" id="2.60.120.200">
    <property type="match status" value="5"/>
</dbReference>
<feature type="region of interest" description="Disordered" evidence="7">
    <location>
        <begin position="217"/>
        <end position="247"/>
    </location>
</feature>
<evidence type="ECO:0000256" key="7">
    <source>
        <dbReference type="SAM" id="MobiDB-lite"/>
    </source>
</evidence>
<dbReference type="PANTHER" id="PTHR19277">
    <property type="entry name" value="PENTRAXIN"/>
    <property type="match status" value="1"/>
</dbReference>
<evidence type="ECO:0000259" key="8">
    <source>
        <dbReference type="SMART" id="SM00282"/>
    </source>
</evidence>
<dbReference type="InterPro" id="IPR051360">
    <property type="entry name" value="Neuronal_Pentraxin_Related"/>
</dbReference>